<dbReference type="EC" id="3.4.21.92" evidence="1"/>
<sequence length="198" mass="22128">MPLIPMVIEQTNRGERSYDIYSRLLKDRIVFLGGEITDDTANLVVAQLLFLEMEDPDSDISLYINSPGGSVTAGMAIYDTMKYIRPQVRTVCVGMAASMGAFLLMAGEKGKRLALPNAEVMIHQPLGGAQGQATDVAIRAEWLMKTKKKMTAMMAEMTGQPLKKVQADVERDYFMSAEEALDYHIIDEIYQPRDKQKK</sequence>
<gene>
    <name evidence="1" type="primary">clpP</name>
    <name evidence="1" type="ORF">JYE49_06625</name>
</gene>
<protein>
    <submittedName>
        <fullName evidence="1">ATP-dependent Clp endopeptidase proteolytic subunit ClpP</fullName>
        <ecNumber evidence="1">3.4.21.92</ecNumber>
    </submittedName>
</protein>
<reference evidence="1" key="1">
    <citation type="submission" date="2021-01" db="EMBL/GenBank/DDBJ databases">
        <title>Complete genome sequence of Clostridiales bacterium R-7.</title>
        <authorList>
            <person name="Mahoney-Kurpe S.C."/>
            <person name="Palevich N."/>
            <person name="Koike S."/>
            <person name="Moon C.D."/>
            <person name="Attwood G.T."/>
        </authorList>
    </citation>
    <scope>NUCLEOTIDE SEQUENCE</scope>
    <source>
        <strain evidence="1">R-7</strain>
    </source>
</reference>
<dbReference type="EMBL" id="CP068393">
    <property type="protein sequence ID" value="QUC68358.1"/>
    <property type="molecule type" value="Genomic_DNA"/>
</dbReference>
<evidence type="ECO:0000313" key="2">
    <source>
        <dbReference type="Proteomes" id="UP000682782"/>
    </source>
</evidence>
<keyword evidence="1" id="KW-0378">Hydrolase</keyword>
<proteinExistence type="predicted"/>
<name>A0AC61NAT3_9FIRM</name>
<evidence type="ECO:0000313" key="1">
    <source>
        <dbReference type="EMBL" id="QUC68358.1"/>
    </source>
</evidence>
<accession>A0AC61NAT3</accession>
<organism evidence="1 2">
    <name type="scientific">Aristaeella hokkaidonensis</name>
    <dbReference type="NCBI Taxonomy" id="3046382"/>
    <lineage>
        <taxon>Bacteria</taxon>
        <taxon>Bacillati</taxon>
        <taxon>Bacillota</taxon>
        <taxon>Clostridia</taxon>
        <taxon>Eubacteriales</taxon>
        <taxon>Aristaeellaceae</taxon>
        <taxon>Aristaeella</taxon>
    </lineage>
</organism>
<keyword evidence="2" id="KW-1185">Reference proteome</keyword>
<dbReference type="Proteomes" id="UP000682782">
    <property type="component" value="Chromosome"/>
</dbReference>